<protein>
    <submittedName>
        <fullName evidence="2">Deleted in lung and esophageal cancer protein 1</fullName>
    </submittedName>
</protein>
<reference evidence="2" key="1">
    <citation type="submission" date="2016-11" db="UniProtKB">
        <authorList>
            <consortium name="WormBaseParasite"/>
        </authorList>
    </citation>
    <scope>IDENTIFICATION</scope>
</reference>
<dbReference type="WBParaSite" id="L893_g19009.t1">
    <property type="protein sequence ID" value="L893_g19009.t1"/>
    <property type="gene ID" value="L893_g19009"/>
</dbReference>
<dbReference type="Proteomes" id="UP000095287">
    <property type="component" value="Unplaced"/>
</dbReference>
<dbReference type="AlphaFoldDB" id="A0A1I7YR83"/>
<accession>A0A1I7YR83</accession>
<evidence type="ECO:0000313" key="1">
    <source>
        <dbReference type="Proteomes" id="UP000095287"/>
    </source>
</evidence>
<proteinExistence type="predicted"/>
<keyword evidence="1" id="KW-1185">Reference proteome</keyword>
<sequence length="111" mass="12351">MSSFPYPMLLEGSFSELCVDLRNAVGLRIQLFTSMEQSRTSPQSSTAGTWTLCEEATVWNRRDLGLTAMNPSLPVSCLLYLTFPYFSAPLDCPQGRRPKSLHFSGADRPPC</sequence>
<organism evidence="1 2">
    <name type="scientific">Steinernema glaseri</name>
    <dbReference type="NCBI Taxonomy" id="37863"/>
    <lineage>
        <taxon>Eukaryota</taxon>
        <taxon>Metazoa</taxon>
        <taxon>Ecdysozoa</taxon>
        <taxon>Nematoda</taxon>
        <taxon>Chromadorea</taxon>
        <taxon>Rhabditida</taxon>
        <taxon>Tylenchina</taxon>
        <taxon>Panagrolaimomorpha</taxon>
        <taxon>Strongyloidoidea</taxon>
        <taxon>Steinernematidae</taxon>
        <taxon>Steinernema</taxon>
    </lineage>
</organism>
<evidence type="ECO:0000313" key="2">
    <source>
        <dbReference type="WBParaSite" id="L893_g19009.t1"/>
    </source>
</evidence>
<name>A0A1I7YR83_9BILA</name>